<dbReference type="AlphaFoldDB" id="A0A151WLG3"/>
<dbReference type="Proteomes" id="UP000075809">
    <property type="component" value="Unassembled WGS sequence"/>
</dbReference>
<proteinExistence type="predicted"/>
<sequence length="90" mass="10833">MEARRITGAAYKASSDAMHGAEGRRYEREEAGTSERRKGRAKDKKNERANERERERERKREEAREREQNATWMVYCGLKMKDKGRRWWNV</sequence>
<feature type="compositionally biased region" description="Basic and acidic residues" evidence="1">
    <location>
        <begin position="19"/>
        <end position="36"/>
    </location>
</feature>
<evidence type="ECO:0000256" key="1">
    <source>
        <dbReference type="SAM" id="MobiDB-lite"/>
    </source>
</evidence>
<evidence type="ECO:0000313" key="3">
    <source>
        <dbReference type="Proteomes" id="UP000075809"/>
    </source>
</evidence>
<protein>
    <submittedName>
        <fullName evidence="2">Uncharacterized protein</fullName>
    </submittedName>
</protein>
<dbReference type="EMBL" id="KQ982971">
    <property type="protein sequence ID" value="KYQ48621.1"/>
    <property type="molecule type" value="Genomic_DNA"/>
</dbReference>
<reference evidence="2 3" key="1">
    <citation type="submission" date="2015-09" db="EMBL/GenBank/DDBJ databases">
        <title>Trachymyrmex zeteki WGS genome.</title>
        <authorList>
            <person name="Nygaard S."/>
            <person name="Hu H."/>
            <person name="Boomsma J."/>
            <person name="Zhang G."/>
        </authorList>
    </citation>
    <scope>NUCLEOTIDE SEQUENCE [LARGE SCALE GENOMIC DNA]</scope>
    <source>
        <strain evidence="2">Tzet28-1</strain>
        <tissue evidence="2">Whole body</tissue>
    </source>
</reference>
<gene>
    <name evidence="2" type="ORF">ALC60_12336</name>
</gene>
<keyword evidence="3" id="KW-1185">Reference proteome</keyword>
<feature type="region of interest" description="Disordered" evidence="1">
    <location>
        <begin position="1"/>
        <end position="67"/>
    </location>
</feature>
<organism evidence="2 3">
    <name type="scientific">Mycetomoellerius zeteki</name>
    <dbReference type="NCBI Taxonomy" id="64791"/>
    <lineage>
        <taxon>Eukaryota</taxon>
        <taxon>Metazoa</taxon>
        <taxon>Ecdysozoa</taxon>
        <taxon>Arthropoda</taxon>
        <taxon>Hexapoda</taxon>
        <taxon>Insecta</taxon>
        <taxon>Pterygota</taxon>
        <taxon>Neoptera</taxon>
        <taxon>Endopterygota</taxon>
        <taxon>Hymenoptera</taxon>
        <taxon>Apocrita</taxon>
        <taxon>Aculeata</taxon>
        <taxon>Formicoidea</taxon>
        <taxon>Formicidae</taxon>
        <taxon>Myrmicinae</taxon>
        <taxon>Mycetomoellerius</taxon>
    </lineage>
</organism>
<evidence type="ECO:0000313" key="2">
    <source>
        <dbReference type="EMBL" id="KYQ48621.1"/>
    </source>
</evidence>
<name>A0A151WLG3_9HYME</name>
<feature type="compositionally biased region" description="Basic and acidic residues" evidence="1">
    <location>
        <begin position="44"/>
        <end position="67"/>
    </location>
</feature>
<accession>A0A151WLG3</accession>